<dbReference type="PANTHER" id="PTHR14741:SF32">
    <property type="entry name" value="TRIMETHYLGUANOSINE SYNTHASE"/>
    <property type="match status" value="1"/>
</dbReference>
<dbReference type="GO" id="GO:0008168">
    <property type="term" value="F:methyltransferase activity"/>
    <property type="evidence" value="ECO:0007669"/>
    <property type="project" value="UniProtKB-KW"/>
</dbReference>
<dbReference type="SUPFAM" id="SSF53335">
    <property type="entry name" value="S-adenosyl-L-methionine-dependent methyltransferases"/>
    <property type="match status" value="1"/>
</dbReference>
<keyword evidence="2" id="KW-0489">Methyltransferase</keyword>
<dbReference type="KEGG" id="mxe:MYXE_34450"/>
<dbReference type="PANTHER" id="PTHR14741">
    <property type="entry name" value="S-ADENOSYLMETHIONINE-DEPENDENT METHYLTRANSFERASE RELATED"/>
    <property type="match status" value="1"/>
</dbReference>
<gene>
    <name evidence="2" type="ORF">MYXE_34450</name>
</gene>
<keyword evidence="2" id="KW-0808">Transferase</keyword>
<feature type="domain" description="THUMP-like" evidence="1">
    <location>
        <begin position="328"/>
        <end position="402"/>
    </location>
</feature>
<evidence type="ECO:0000313" key="2">
    <source>
        <dbReference type="EMBL" id="BBU23655.1"/>
    </source>
</evidence>
<dbReference type="RefSeq" id="WP_085195798.1">
    <property type="nucleotide sequence ID" value="NZ_AP022314.1"/>
</dbReference>
<dbReference type="Pfam" id="PF18096">
    <property type="entry name" value="Thump_like"/>
    <property type="match status" value="1"/>
</dbReference>
<dbReference type="InterPro" id="IPR041497">
    <property type="entry name" value="Thump-like"/>
</dbReference>
<name>A0AAD1H3S7_MYCXE</name>
<dbReference type="GO" id="GO:0032259">
    <property type="term" value="P:methylation"/>
    <property type="evidence" value="ECO:0007669"/>
    <property type="project" value="UniProtKB-KW"/>
</dbReference>
<dbReference type="EMBL" id="AP022314">
    <property type="protein sequence ID" value="BBU23655.1"/>
    <property type="molecule type" value="Genomic_DNA"/>
</dbReference>
<dbReference type="InterPro" id="IPR029063">
    <property type="entry name" value="SAM-dependent_MTases_sf"/>
</dbReference>
<proteinExistence type="predicted"/>
<sequence>MVLQRHAHRGKAALNGGFRFSRDDVSYLRSESGAAALHVVAGFALTEATRLADVAAARVRFGERAPALVETTLLRRRAAAKLAGLCDVSNWLFTDEALQQASAGAVARHRANRLAGRLVHDVTCSIGTELVALRAVATRVLGSDIDPVRLAMAQHNLADTVDLCRADALHPVTRDTTVMADPARRHCGRRRFDPRDYQPALDHLLSVYRGRDLVVKCAPGIDFDVLGFDGEVEVTSHGGSVREACLWSSGLAEPGVRRRASMLDRCEQITDAEPDDCPVRPAGRWIVDPDGAVVRAGLVRHYGARHGLWQLDPDIAYLSGDRLPPGQRGFEVLEQLEFSEKRLRQALTDLDCGPLEILVRGVDLDPDALRHRLRLRGSRPLSVVVTRIGSRPAGAATAFVCRASR</sequence>
<accession>A0AAD1H3S7</accession>
<organism evidence="2 3">
    <name type="scientific">Mycobacterium xenopi</name>
    <dbReference type="NCBI Taxonomy" id="1789"/>
    <lineage>
        <taxon>Bacteria</taxon>
        <taxon>Bacillati</taxon>
        <taxon>Actinomycetota</taxon>
        <taxon>Actinomycetes</taxon>
        <taxon>Mycobacteriales</taxon>
        <taxon>Mycobacteriaceae</taxon>
        <taxon>Mycobacterium</taxon>
    </lineage>
</organism>
<reference evidence="2 3" key="1">
    <citation type="submission" date="2019-12" db="EMBL/GenBank/DDBJ databases">
        <title>Complete genome sequence of Mycolicibacterium xenopi str. JCM15661T.</title>
        <authorList>
            <person name="Yoshida M."/>
            <person name="Fukano H."/>
            <person name="Asakura T."/>
            <person name="Hoshino Y."/>
        </authorList>
    </citation>
    <scope>NUCLEOTIDE SEQUENCE [LARGE SCALE GENOMIC DNA]</scope>
    <source>
        <strain evidence="2 3">JCM 15661T</strain>
    </source>
</reference>
<evidence type="ECO:0000313" key="3">
    <source>
        <dbReference type="Proteomes" id="UP000464624"/>
    </source>
</evidence>
<dbReference type="AlphaFoldDB" id="A0AAD1H3S7"/>
<protein>
    <submittedName>
        <fullName evidence="2">S-adenosylmethionine-dependent methyltransferase</fullName>
    </submittedName>
</protein>
<dbReference type="Gene3D" id="3.40.50.150">
    <property type="entry name" value="Vaccinia Virus protein VP39"/>
    <property type="match status" value="1"/>
</dbReference>
<dbReference type="Proteomes" id="UP000464624">
    <property type="component" value="Chromosome"/>
</dbReference>
<evidence type="ECO:0000259" key="1">
    <source>
        <dbReference type="Pfam" id="PF18096"/>
    </source>
</evidence>